<comment type="caution">
    <text evidence="1">The sequence shown here is derived from an EMBL/GenBank/DDBJ whole genome shotgun (WGS) entry which is preliminary data.</text>
</comment>
<reference evidence="2" key="1">
    <citation type="journal article" date="2016" name="Nat. Biotechnol.">
        <title>Sequencing wild and cultivated cassava and related species reveals extensive interspecific hybridization and genetic diversity.</title>
        <authorList>
            <person name="Bredeson J.V."/>
            <person name="Lyons J.B."/>
            <person name="Prochnik S.E."/>
            <person name="Wu G.A."/>
            <person name="Ha C.M."/>
            <person name="Edsinger-Gonzales E."/>
            <person name="Grimwood J."/>
            <person name="Schmutz J."/>
            <person name="Rabbi I.Y."/>
            <person name="Egesi C."/>
            <person name="Nauluvula P."/>
            <person name="Lebot V."/>
            <person name="Ndunguru J."/>
            <person name="Mkamilo G."/>
            <person name="Bart R.S."/>
            <person name="Setter T.L."/>
            <person name="Gleadow R.M."/>
            <person name="Kulakow P."/>
            <person name="Ferguson M.E."/>
            <person name="Rounsley S."/>
            <person name="Rokhsar D.S."/>
        </authorList>
    </citation>
    <scope>NUCLEOTIDE SEQUENCE [LARGE SCALE GENOMIC DNA]</scope>
    <source>
        <strain evidence="2">cv. AM560-2</strain>
    </source>
</reference>
<organism evidence="1 2">
    <name type="scientific">Manihot esculenta</name>
    <name type="common">Cassava</name>
    <name type="synonym">Jatropha manihot</name>
    <dbReference type="NCBI Taxonomy" id="3983"/>
    <lineage>
        <taxon>Eukaryota</taxon>
        <taxon>Viridiplantae</taxon>
        <taxon>Streptophyta</taxon>
        <taxon>Embryophyta</taxon>
        <taxon>Tracheophyta</taxon>
        <taxon>Spermatophyta</taxon>
        <taxon>Magnoliopsida</taxon>
        <taxon>eudicotyledons</taxon>
        <taxon>Gunneridae</taxon>
        <taxon>Pentapetalae</taxon>
        <taxon>rosids</taxon>
        <taxon>fabids</taxon>
        <taxon>Malpighiales</taxon>
        <taxon>Euphorbiaceae</taxon>
        <taxon>Crotonoideae</taxon>
        <taxon>Manihoteae</taxon>
        <taxon>Manihot</taxon>
    </lineage>
</organism>
<dbReference type="Proteomes" id="UP000091857">
    <property type="component" value="Chromosome 2"/>
</dbReference>
<sequence>MVLDNSLSLKSNEFSVEILSKVSGIEPLNLLPCKFICCKEFPLKQEVGMKSDLEKDYRAS</sequence>
<evidence type="ECO:0000313" key="1">
    <source>
        <dbReference type="EMBL" id="KAG8660946.1"/>
    </source>
</evidence>
<evidence type="ECO:0000313" key="2">
    <source>
        <dbReference type="Proteomes" id="UP000091857"/>
    </source>
</evidence>
<gene>
    <name evidence="1" type="ORF">MANES_02G202527v8</name>
</gene>
<accession>A0ACB7I976</accession>
<protein>
    <submittedName>
        <fullName evidence="1">Uncharacterized protein</fullName>
    </submittedName>
</protein>
<proteinExistence type="predicted"/>
<name>A0ACB7I976_MANES</name>
<dbReference type="EMBL" id="CM004388">
    <property type="protein sequence ID" value="KAG8660946.1"/>
    <property type="molecule type" value="Genomic_DNA"/>
</dbReference>
<keyword evidence="2" id="KW-1185">Reference proteome</keyword>